<keyword evidence="2" id="KW-1185">Reference proteome</keyword>
<gene>
    <name evidence="1" type="ORF">G2W53_036089</name>
</gene>
<organism evidence="1 2">
    <name type="scientific">Senna tora</name>
    <dbReference type="NCBI Taxonomy" id="362788"/>
    <lineage>
        <taxon>Eukaryota</taxon>
        <taxon>Viridiplantae</taxon>
        <taxon>Streptophyta</taxon>
        <taxon>Embryophyta</taxon>
        <taxon>Tracheophyta</taxon>
        <taxon>Spermatophyta</taxon>
        <taxon>Magnoliopsida</taxon>
        <taxon>eudicotyledons</taxon>
        <taxon>Gunneridae</taxon>
        <taxon>Pentapetalae</taxon>
        <taxon>rosids</taxon>
        <taxon>fabids</taxon>
        <taxon>Fabales</taxon>
        <taxon>Fabaceae</taxon>
        <taxon>Caesalpinioideae</taxon>
        <taxon>Cassia clade</taxon>
        <taxon>Senna</taxon>
    </lineage>
</organism>
<reference evidence="1" key="1">
    <citation type="submission" date="2020-09" db="EMBL/GenBank/DDBJ databases">
        <title>Genome-Enabled Discovery of Anthraquinone Biosynthesis in Senna tora.</title>
        <authorList>
            <person name="Kang S.-H."/>
            <person name="Pandey R.P."/>
            <person name="Lee C.-M."/>
            <person name="Sim J.-S."/>
            <person name="Jeong J.-T."/>
            <person name="Choi B.-S."/>
            <person name="Jung M."/>
            <person name="Ginzburg D."/>
            <person name="Zhao K."/>
            <person name="Won S.Y."/>
            <person name="Oh T.-J."/>
            <person name="Yu Y."/>
            <person name="Kim N.-H."/>
            <person name="Lee O.R."/>
            <person name="Lee T.-H."/>
            <person name="Bashyal P."/>
            <person name="Kim T.-S."/>
            <person name="Lee W.-H."/>
            <person name="Kawkins C."/>
            <person name="Kim C.-K."/>
            <person name="Kim J.S."/>
            <person name="Ahn B.O."/>
            <person name="Rhee S.Y."/>
            <person name="Sohng J.K."/>
        </authorList>
    </citation>
    <scope>NUCLEOTIDE SEQUENCE</scope>
    <source>
        <tissue evidence="1">Leaf</tissue>
    </source>
</reference>
<evidence type="ECO:0000313" key="2">
    <source>
        <dbReference type="Proteomes" id="UP000634136"/>
    </source>
</evidence>
<name>A0A834W8C9_9FABA</name>
<protein>
    <submittedName>
        <fullName evidence="1">Uncharacterized protein</fullName>
    </submittedName>
</protein>
<dbReference type="Proteomes" id="UP000634136">
    <property type="component" value="Unassembled WGS sequence"/>
</dbReference>
<proteinExistence type="predicted"/>
<dbReference type="AlphaFoldDB" id="A0A834W8C9"/>
<comment type="caution">
    <text evidence="1">The sequence shown here is derived from an EMBL/GenBank/DDBJ whole genome shotgun (WGS) entry which is preliminary data.</text>
</comment>
<dbReference type="EMBL" id="JAAIUW010000011">
    <property type="protein sequence ID" value="KAF7809346.1"/>
    <property type="molecule type" value="Genomic_DNA"/>
</dbReference>
<accession>A0A834W8C9</accession>
<evidence type="ECO:0000313" key="1">
    <source>
        <dbReference type="EMBL" id="KAF7809346.1"/>
    </source>
</evidence>
<sequence length="45" mass="4934">MGTGIRVPWTLEESHINAVTGPSLCYLKGWQNDTVGPYISPLAFL</sequence>